<organism evidence="5 6">
    <name type="scientific">Forsythia ovata</name>
    <dbReference type="NCBI Taxonomy" id="205694"/>
    <lineage>
        <taxon>Eukaryota</taxon>
        <taxon>Viridiplantae</taxon>
        <taxon>Streptophyta</taxon>
        <taxon>Embryophyta</taxon>
        <taxon>Tracheophyta</taxon>
        <taxon>Spermatophyta</taxon>
        <taxon>Magnoliopsida</taxon>
        <taxon>eudicotyledons</taxon>
        <taxon>Gunneridae</taxon>
        <taxon>Pentapetalae</taxon>
        <taxon>asterids</taxon>
        <taxon>lamiids</taxon>
        <taxon>Lamiales</taxon>
        <taxon>Oleaceae</taxon>
        <taxon>Forsythieae</taxon>
        <taxon>Forsythia</taxon>
    </lineage>
</organism>
<comment type="caution">
    <text evidence="5">The sequence shown here is derived from an EMBL/GenBank/DDBJ whole genome shotgun (WGS) entry which is preliminary data.</text>
</comment>
<keyword evidence="1" id="KW-0489">Methyltransferase</keyword>
<evidence type="ECO:0000313" key="5">
    <source>
        <dbReference type="EMBL" id="KAL2483366.1"/>
    </source>
</evidence>
<dbReference type="InterPro" id="IPR036390">
    <property type="entry name" value="WH_DNA-bd_sf"/>
</dbReference>
<dbReference type="Pfam" id="PF08100">
    <property type="entry name" value="Dimerisation"/>
    <property type="match status" value="1"/>
</dbReference>
<dbReference type="Proteomes" id="UP001604277">
    <property type="component" value="Unassembled WGS sequence"/>
</dbReference>
<dbReference type="EMBL" id="JBFOLJ010000013">
    <property type="protein sequence ID" value="KAL2483366.1"/>
    <property type="molecule type" value="Genomic_DNA"/>
</dbReference>
<dbReference type="SUPFAM" id="SSF46785">
    <property type="entry name" value="Winged helix' DNA-binding domain"/>
    <property type="match status" value="1"/>
</dbReference>
<evidence type="ECO:0000256" key="2">
    <source>
        <dbReference type="ARBA" id="ARBA00022679"/>
    </source>
</evidence>
<accession>A0ABD1R4L3</accession>
<dbReference type="GO" id="GO:0032259">
    <property type="term" value="P:methylation"/>
    <property type="evidence" value="ECO:0007669"/>
    <property type="project" value="UniProtKB-KW"/>
</dbReference>
<keyword evidence="6" id="KW-1185">Reference proteome</keyword>
<dbReference type="FunFam" id="1.10.10.10:FF:000213">
    <property type="entry name" value="Coniferyl alcohol 9-O-methyltransferase"/>
    <property type="match status" value="1"/>
</dbReference>
<keyword evidence="3" id="KW-0949">S-adenosyl-L-methionine</keyword>
<dbReference type="AlphaFoldDB" id="A0ABD1R4L3"/>
<proteinExistence type="predicted"/>
<keyword evidence="2" id="KW-0808">Transferase</keyword>
<gene>
    <name evidence="5" type="ORF">Fot_44810</name>
</gene>
<sequence>MASQNGVQSTELLNAQAHVWNHIFNFINSMSLKCAVQLGILDIIHEYGKPMTLEELVDALHINKAKVNGVYHLMRIFTHSGFFVKEKISGDEEKKGYRLTPSSRLLLKDDPYSVAPLLLAMLDPIFRETFQKKERLAPFEVAHGRTFWEYLKN</sequence>
<dbReference type="InterPro" id="IPR036388">
    <property type="entry name" value="WH-like_DNA-bd_sf"/>
</dbReference>
<evidence type="ECO:0000256" key="3">
    <source>
        <dbReference type="ARBA" id="ARBA00022691"/>
    </source>
</evidence>
<dbReference type="GO" id="GO:0008757">
    <property type="term" value="F:S-adenosylmethionine-dependent methyltransferase activity"/>
    <property type="evidence" value="ECO:0007669"/>
    <property type="project" value="UniProtKB-ARBA"/>
</dbReference>
<feature type="domain" description="O-methyltransferase dimerisation" evidence="4">
    <location>
        <begin position="20"/>
        <end position="109"/>
    </location>
</feature>
<protein>
    <submittedName>
        <fullName evidence="5">O-methyltransferase family protein</fullName>
    </submittedName>
</protein>
<evidence type="ECO:0000259" key="4">
    <source>
        <dbReference type="Pfam" id="PF08100"/>
    </source>
</evidence>
<evidence type="ECO:0000313" key="6">
    <source>
        <dbReference type="Proteomes" id="UP001604277"/>
    </source>
</evidence>
<dbReference type="InterPro" id="IPR012967">
    <property type="entry name" value="COMT_dimerisation"/>
</dbReference>
<dbReference type="Gene3D" id="1.10.10.10">
    <property type="entry name" value="Winged helix-like DNA-binding domain superfamily/Winged helix DNA-binding domain"/>
    <property type="match status" value="1"/>
</dbReference>
<evidence type="ECO:0000256" key="1">
    <source>
        <dbReference type="ARBA" id="ARBA00022603"/>
    </source>
</evidence>
<dbReference type="PROSITE" id="PS51683">
    <property type="entry name" value="SAM_OMT_II"/>
    <property type="match status" value="1"/>
</dbReference>
<reference evidence="6" key="1">
    <citation type="submission" date="2024-07" db="EMBL/GenBank/DDBJ databases">
        <title>Two chromosome-level genome assemblies of Korean endemic species Abeliophyllum distichum and Forsythia ovata (Oleaceae).</title>
        <authorList>
            <person name="Jang H."/>
        </authorList>
    </citation>
    <scope>NUCLEOTIDE SEQUENCE [LARGE SCALE GENOMIC DNA]</scope>
</reference>
<dbReference type="InterPro" id="IPR016461">
    <property type="entry name" value="COMT-like"/>
</dbReference>
<dbReference type="PANTHER" id="PTHR11746">
    <property type="entry name" value="O-METHYLTRANSFERASE"/>
    <property type="match status" value="1"/>
</dbReference>
<name>A0ABD1R4L3_9LAMI</name>